<dbReference type="PANTHER" id="PTHR13255:SF0">
    <property type="entry name" value="ATAXIN-10"/>
    <property type="match status" value="1"/>
</dbReference>
<comment type="similarity">
    <text evidence="1">Belongs to the ataxin-10 family.</text>
</comment>
<sequence>MDVGDLRKALDQDATQIVYSDELCLAVASVTETTARWIAQNLSERTQLVDTFSQDGSQADIWSRLGAIWKSIALSFAPAVSSSTSSEDSRIYLALALAKFERNLLAGLREHQDEASAHESEIRLLLFDLTTFTRIEDPRFYTLHAVLTQLLSNMISPTSPDPEDARIADRQMALYLSGRREDDVIIRLLDALDPKTNLATLHLIHNTTRGSPERLQLLLSEAGLRWVSRILARMDLYLEAHDGRFELCHEIISQFISNSLHPQLLNSLSIPNEPISPSQTTLLKILDAYLSSSHPNTSCPPSSPHSFLVPMFHLLAGYASTSMANVPDDARLPKVFEGLVLVCEGLSSIGLAVQARTDDGVVGDGGEEELVRTMKDNDDTIGVVKPLIEMLRQLDSFLPRVKPGASSSSSSSPLAESPDTAPLAGLKRNLVQLVGILSFNDTAVGDLVREYGGVQLILSMTEIDESNPYLREHALFATRNLMHNNPANQALIAQMDPIGVVADTGEVLPLPEKMRRHGQDAHIADI</sequence>
<evidence type="ECO:0000313" key="8">
    <source>
        <dbReference type="EMBL" id="ORY35467.1"/>
    </source>
</evidence>
<comment type="caution">
    <text evidence="8">The sequence shown here is derived from an EMBL/GenBank/DDBJ whole genome shotgun (WGS) entry which is preliminary data.</text>
</comment>
<dbReference type="Pfam" id="PF09759">
    <property type="entry name" value="Atx10homo_assoc"/>
    <property type="match status" value="1"/>
</dbReference>
<keyword evidence="2" id="KW-0132">Cell division</keyword>
<evidence type="ECO:0000256" key="2">
    <source>
        <dbReference type="ARBA" id="ARBA00022618"/>
    </source>
</evidence>
<keyword evidence="9" id="KW-1185">Reference proteome</keyword>
<evidence type="ECO:0000256" key="4">
    <source>
        <dbReference type="ARBA" id="ARBA00044746"/>
    </source>
</evidence>
<feature type="domain" description="Ataxin-10" evidence="7">
    <location>
        <begin position="426"/>
        <end position="503"/>
    </location>
</feature>
<dbReference type="InterPro" id="IPR011989">
    <property type="entry name" value="ARM-like"/>
</dbReference>
<dbReference type="InterPro" id="IPR051374">
    <property type="entry name" value="Ataxin-10/CTR86_families"/>
</dbReference>
<evidence type="ECO:0000256" key="1">
    <source>
        <dbReference type="ARBA" id="ARBA00008384"/>
    </source>
</evidence>
<proteinExistence type="inferred from homology"/>
<dbReference type="InParanoid" id="A0A1Y2BLK2"/>
<dbReference type="AlphaFoldDB" id="A0A1Y2BLK2"/>
<name>A0A1Y2BLK2_9TREE</name>
<dbReference type="GO" id="GO:0051301">
    <property type="term" value="P:cell division"/>
    <property type="evidence" value="ECO:0007669"/>
    <property type="project" value="UniProtKB-KW"/>
</dbReference>
<dbReference type="InterPro" id="IPR016024">
    <property type="entry name" value="ARM-type_fold"/>
</dbReference>
<keyword evidence="3" id="KW-0131">Cell cycle</keyword>
<dbReference type="OrthoDB" id="379794at2759"/>
<protein>
    <recommendedName>
        <fullName evidence="5">Ataxin-10 homolog</fullName>
    </recommendedName>
    <alternativeName>
        <fullName evidence="6">Copper transport protein 86</fullName>
    </alternativeName>
</protein>
<evidence type="ECO:0000256" key="5">
    <source>
        <dbReference type="ARBA" id="ARBA00044801"/>
    </source>
</evidence>
<evidence type="ECO:0000256" key="3">
    <source>
        <dbReference type="ARBA" id="ARBA00023306"/>
    </source>
</evidence>
<accession>A0A1Y2BLK2</accession>
<dbReference type="InterPro" id="IPR019156">
    <property type="entry name" value="Ataxin-10_domain"/>
</dbReference>
<dbReference type="Proteomes" id="UP000193986">
    <property type="component" value="Unassembled WGS sequence"/>
</dbReference>
<comment type="function">
    <text evidence="4">May play a role in the regulation of cytokinesis.</text>
</comment>
<reference evidence="8 9" key="1">
    <citation type="submission" date="2016-07" db="EMBL/GenBank/DDBJ databases">
        <title>Pervasive Adenine N6-methylation of Active Genes in Fungi.</title>
        <authorList>
            <consortium name="DOE Joint Genome Institute"/>
            <person name="Mondo S.J."/>
            <person name="Dannebaum R.O."/>
            <person name="Kuo R.C."/>
            <person name="Labutti K."/>
            <person name="Haridas S."/>
            <person name="Kuo A."/>
            <person name="Salamov A."/>
            <person name="Ahrendt S.R."/>
            <person name="Lipzen A."/>
            <person name="Sullivan W."/>
            <person name="Andreopoulos W.B."/>
            <person name="Clum A."/>
            <person name="Lindquist E."/>
            <person name="Daum C."/>
            <person name="Ramamoorthy G.K."/>
            <person name="Gryganskyi A."/>
            <person name="Culley D."/>
            <person name="Magnuson J.K."/>
            <person name="James T.Y."/>
            <person name="O'Malley M.A."/>
            <person name="Stajich J.E."/>
            <person name="Spatafora J.W."/>
            <person name="Visel A."/>
            <person name="Grigoriev I.V."/>
        </authorList>
    </citation>
    <scope>NUCLEOTIDE SEQUENCE [LARGE SCALE GENOMIC DNA]</scope>
    <source>
        <strain evidence="8 9">68-887.2</strain>
    </source>
</reference>
<evidence type="ECO:0000256" key="6">
    <source>
        <dbReference type="ARBA" id="ARBA00044805"/>
    </source>
</evidence>
<dbReference type="EMBL" id="MCFC01000001">
    <property type="protein sequence ID" value="ORY35467.1"/>
    <property type="molecule type" value="Genomic_DNA"/>
</dbReference>
<dbReference type="GO" id="GO:0005829">
    <property type="term" value="C:cytosol"/>
    <property type="evidence" value="ECO:0007669"/>
    <property type="project" value="TreeGrafter"/>
</dbReference>
<gene>
    <name evidence="8" type="ORF">BCR39DRAFT_509879</name>
</gene>
<organism evidence="8 9">
    <name type="scientific">Naematelia encephala</name>
    <dbReference type="NCBI Taxonomy" id="71784"/>
    <lineage>
        <taxon>Eukaryota</taxon>
        <taxon>Fungi</taxon>
        <taxon>Dikarya</taxon>
        <taxon>Basidiomycota</taxon>
        <taxon>Agaricomycotina</taxon>
        <taxon>Tremellomycetes</taxon>
        <taxon>Tremellales</taxon>
        <taxon>Naemateliaceae</taxon>
        <taxon>Naematelia</taxon>
    </lineage>
</organism>
<dbReference type="SUPFAM" id="SSF48371">
    <property type="entry name" value="ARM repeat"/>
    <property type="match status" value="1"/>
</dbReference>
<evidence type="ECO:0000313" key="9">
    <source>
        <dbReference type="Proteomes" id="UP000193986"/>
    </source>
</evidence>
<dbReference type="PANTHER" id="PTHR13255">
    <property type="entry name" value="ATAXIN-10"/>
    <property type="match status" value="1"/>
</dbReference>
<evidence type="ECO:0000259" key="7">
    <source>
        <dbReference type="Pfam" id="PF09759"/>
    </source>
</evidence>
<dbReference type="Gene3D" id="1.25.10.10">
    <property type="entry name" value="Leucine-rich Repeat Variant"/>
    <property type="match status" value="1"/>
</dbReference>